<organism evidence="1 2">
    <name type="scientific">Herbihabitans rhizosphaerae</name>
    <dbReference type="NCBI Taxonomy" id="1872711"/>
    <lineage>
        <taxon>Bacteria</taxon>
        <taxon>Bacillati</taxon>
        <taxon>Actinomycetota</taxon>
        <taxon>Actinomycetes</taxon>
        <taxon>Pseudonocardiales</taxon>
        <taxon>Pseudonocardiaceae</taxon>
        <taxon>Herbihabitans</taxon>
    </lineage>
</organism>
<dbReference type="GO" id="GO:0006281">
    <property type="term" value="P:DNA repair"/>
    <property type="evidence" value="ECO:0007669"/>
    <property type="project" value="TreeGrafter"/>
</dbReference>
<dbReference type="EMBL" id="SGWQ01000012">
    <property type="protein sequence ID" value="RZS32533.1"/>
    <property type="molecule type" value="Genomic_DNA"/>
</dbReference>
<accession>A0A4Q7KF60</accession>
<evidence type="ECO:0000313" key="2">
    <source>
        <dbReference type="Proteomes" id="UP000294257"/>
    </source>
</evidence>
<dbReference type="InterPro" id="IPR036412">
    <property type="entry name" value="HAD-like_sf"/>
</dbReference>
<dbReference type="PANTHER" id="PTHR43434">
    <property type="entry name" value="PHOSPHOGLYCOLATE PHOSPHATASE"/>
    <property type="match status" value="1"/>
</dbReference>
<name>A0A4Q7KF60_9PSEU</name>
<dbReference type="Gene3D" id="1.10.150.240">
    <property type="entry name" value="Putative phosphatase, domain 2"/>
    <property type="match status" value="1"/>
</dbReference>
<dbReference type="InterPro" id="IPR023198">
    <property type="entry name" value="PGP-like_dom2"/>
</dbReference>
<dbReference type="SUPFAM" id="SSF56784">
    <property type="entry name" value="HAD-like"/>
    <property type="match status" value="1"/>
</dbReference>
<dbReference type="InterPro" id="IPR023214">
    <property type="entry name" value="HAD_sf"/>
</dbReference>
<dbReference type="RefSeq" id="WP_130347971.1">
    <property type="nucleotide sequence ID" value="NZ_SGWQ01000012.1"/>
</dbReference>
<keyword evidence="1" id="KW-0378">Hydrolase</keyword>
<sequence>MAKLVLWDVDLTLVDYSGIGREWYAIAMTRALGVEMTHHPTFPGRTERGIVAEMLAAHGVDHREEHVQSLFTELVAISTEARDTLHERGRALPGAAAVLKTLAGRDDVVQSLVTGNLPELADHKLSALDLHHHVDFAIGGYGSLSEHRHDLVAHAMNLAEAKHGNAFAPADVVVIGDTPNDVACALHHGAVAIGVATGRHSAGLLAESGAHAVLTDLSDTPAVVTTLLG</sequence>
<dbReference type="Pfam" id="PF12710">
    <property type="entry name" value="HAD"/>
    <property type="match status" value="1"/>
</dbReference>
<dbReference type="OrthoDB" id="9781769at2"/>
<dbReference type="Gene3D" id="3.40.50.1000">
    <property type="entry name" value="HAD superfamily/HAD-like"/>
    <property type="match status" value="1"/>
</dbReference>
<dbReference type="SFLD" id="SFLDG01129">
    <property type="entry name" value="C1.5:_HAD__Beta-PGM__Phosphata"/>
    <property type="match status" value="1"/>
</dbReference>
<evidence type="ECO:0000313" key="1">
    <source>
        <dbReference type="EMBL" id="RZS32533.1"/>
    </source>
</evidence>
<dbReference type="AlphaFoldDB" id="A0A4Q7KF60"/>
<protein>
    <submittedName>
        <fullName evidence="1">Phosphoglycolate phosphatase-like HAD superfamily hydrolase</fullName>
    </submittedName>
</protein>
<reference evidence="1 2" key="1">
    <citation type="submission" date="2019-02" db="EMBL/GenBank/DDBJ databases">
        <title>Genomic Encyclopedia of Type Strains, Phase IV (KMG-IV): sequencing the most valuable type-strain genomes for metagenomic binning, comparative biology and taxonomic classification.</title>
        <authorList>
            <person name="Goeker M."/>
        </authorList>
    </citation>
    <scope>NUCLEOTIDE SEQUENCE [LARGE SCALE GENOMIC DNA]</scope>
    <source>
        <strain evidence="1 2">DSM 101727</strain>
    </source>
</reference>
<gene>
    <name evidence="1" type="ORF">EV193_112167</name>
</gene>
<dbReference type="GO" id="GO:0008967">
    <property type="term" value="F:phosphoglycolate phosphatase activity"/>
    <property type="evidence" value="ECO:0007669"/>
    <property type="project" value="TreeGrafter"/>
</dbReference>
<proteinExistence type="predicted"/>
<dbReference type="GO" id="GO:0005829">
    <property type="term" value="C:cytosol"/>
    <property type="evidence" value="ECO:0007669"/>
    <property type="project" value="TreeGrafter"/>
</dbReference>
<keyword evidence="2" id="KW-1185">Reference proteome</keyword>
<dbReference type="PANTHER" id="PTHR43434:SF19">
    <property type="entry name" value="PHOSPHONOACETALDEHYDE HYDROLASE"/>
    <property type="match status" value="1"/>
</dbReference>
<comment type="caution">
    <text evidence="1">The sequence shown here is derived from an EMBL/GenBank/DDBJ whole genome shotgun (WGS) entry which is preliminary data.</text>
</comment>
<dbReference type="InterPro" id="IPR050155">
    <property type="entry name" value="HAD-like_hydrolase_sf"/>
</dbReference>
<dbReference type="Proteomes" id="UP000294257">
    <property type="component" value="Unassembled WGS sequence"/>
</dbReference>
<dbReference type="SFLD" id="SFLDS00003">
    <property type="entry name" value="Haloacid_Dehalogenase"/>
    <property type="match status" value="1"/>
</dbReference>